<dbReference type="PANTHER" id="PTHR43434">
    <property type="entry name" value="PHOSPHOGLYCOLATE PHOSPHATASE"/>
    <property type="match status" value="1"/>
</dbReference>
<accession>A0A7W9DL43</accession>
<evidence type="ECO:0000313" key="2">
    <source>
        <dbReference type="Proteomes" id="UP000537718"/>
    </source>
</evidence>
<dbReference type="EMBL" id="JACHCF010000009">
    <property type="protein sequence ID" value="MBB5622539.1"/>
    <property type="molecule type" value="Genomic_DNA"/>
</dbReference>
<dbReference type="Gene3D" id="1.10.150.240">
    <property type="entry name" value="Putative phosphatase, domain 2"/>
    <property type="match status" value="1"/>
</dbReference>
<dbReference type="InterPro" id="IPR023198">
    <property type="entry name" value="PGP-like_dom2"/>
</dbReference>
<name>A0A7W9DL43_9SPHI</name>
<dbReference type="GO" id="GO:0005829">
    <property type="term" value="C:cytosol"/>
    <property type="evidence" value="ECO:0007669"/>
    <property type="project" value="TreeGrafter"/>
</dbReference>
<dbReference type="SFLD" id="SFLDG01135">
    <property type="entry name" value="C1.5.6:_HAD__Beta-PGM__Phospha"/>
    <property type="match status" value="1"/>
</dbReference>
<sequence>MSIKLVVFDMAGTTVSDENYVALSFQQAMKKQGYNVELKDVNPLMGYEKPLAIQMMLDKYETDTQKINADSIARIHTDFVNIMLEFYTHSHEIKPLPNVESTFEQLRTMGIKIGLDTGFSRNIAELIISRLNWENQIDIMVASDDVKNGRPYPDMIHKMKADLNLLPTDEIVKIGDTEVDINEGINAGCKYVVGITTGAFTREELEPHHPTHIIDNISELIAIIKA</sequence>
<dbReference type="GO" id="GO:0008967">
    <property type="term" value="F:phosphoglycolate phosphatase activity"/>
    <property type="evidence" value="ECO:0007669"/>
    <property type="project" value="TreeGrafter"/>
</dbReference>
<dbReference type="InterPro" id="IPR036412">
    <property type="entry name" value="HAD-like_sf"/>
</dbReference>
<dbReference type="Pfam" id="PF13419">
    <property type="entry name" value="HAD_2"/>
    <property type="match status" value="1"/>
</dbReference>
<keyword evidence="1" id="KW-0378">Hydrolase</keyword>
<gene>
    <name evidence="1" type="ORF">HDE69_003617</name>
</gene>
<dbReference type="AlphaFoldDB" id="A0A7W9DL43"/>
<dbReference type="SFLD" id="SFLDG01129">
    <property type="entry name" value="C1.5:_HAD__Beta-PGM__Phosphata"/>
    <property type="match status" value="1"/>
</dbReference>
<dbReference type="Gene3D" id="3.40.50.1000">
    <property type="entry name" value="HAD superfamily/HAD-like"/>
    <property type="match status" value="1"/>
</dbReference>
<evidence type="ECO:0000313" key="1">
    <source>
        <dbReference type="EMBL" id="MBB5622539.1"/>
    </source>
</evidence>
<dbReference type="InterPro" id="IPR041492">
    <property type="entry name" value="HAD_2"/>
</dbReference>
<protein>
    <submittedName>
        <fullName evidence="1">Phosphonatase-like hydrolase</fullName>
    </submittedName>
</protein>
<proteinExistence type="predicted"/>
<comment type="caution">
    <text evidence="1">The sequence shown here is derived from an EMBL/GenBank/DDBJ whole genome shotgun (WGS) entry which is preliminary data.</text>
</comment>
<dbReference type="InterPro" id="IPR023214">
    <property type="entry name" value="HAD_sf"/>
</dbReference>
<dbReference type="RefSeq" id="WP_183868453.1">
    <property type="nucleotide sequence ID" value="NZ_JACHCF010000009.1"/>
</dbReference>
<dbReference type="SFLD" id="SFLDS00003">
    <property type="entry name" value="Haloacid_Dehalogenase"/>
    <property type="match status" value="1"/>
</dbReference>
<dbReference type="Proteomes" id="UP000537718">
    <property type="component" value="Unassembled WGS sequence"/>
</dbReference>
<dbReference type="PANTHER" id="PTHR43434:SF19">
    <property type="entry name" value="PHOSPHONOACETALDEHYDE HYDROLASE"/>
    <property type="match status" value="1"/>
</dbReference>
<dbReference type="SUPFAM" id="SSF56784">
    <property type="entry name" value="HAD-like"/>
    <property type="match status" value="1"/>
</dbReference>
<reference evidence="1 2" key="1">
    <citation type="submission" date="2020-08" db="EMBL/GenBank/DDBJ databases">
        <title>Genomic Encyclopedia of Type Strains, Phase IV (KMG-V): Genome sequencing to study the core and pangenomes of soil and plant-associated prokaryotes.</title>
        <authorList>
            <person name="Whitman W."/>
        </authorList>
    </citation>
    <scope>NUCLEOTIDE SEQUENCE [LARGE SCALE GENOMIC DNA]</scope>
    <source>
        <strain evidence="1 2">MP7CTX6</strain>
    </source>
</reference>
<dbReference type="InterPro" id="IPR050155">
    <property type="entry name" value="HAD-like_hydrolase_sf"/>
</dbReference>
<dbReference type="GO" id="GO:0006281">
    <property type="term" value="P:DNA repair"/>
    <property type="evidence" value="ECO:0007669"/>
    <property type="project" value="TreeGrafter"/>
</dbReference>
<organism evidence="1 2">
    <name type="scientific">Pedobacter cryoconitis</name>
    <dbReference type="NCBI Taxonomy" id="188932"/>
    <lineage>
        <taxon>Bacteria</taxon>
        <taxon>Pseudomonadati</taxon>
        <taxon>Bacteroidota</taxon>
        <taxon>Sphingobacteriia</taxon>
        <taxon>Sphingobacteriales</taxon>
        <taxon>Sphingobacteriaceae</taxon>
        <taxon>Pedobacter</taxon>
    </lineage>
</organism>